<evidence type="ECO:0000256" key="3">
    <source>
        <dbReference type="ARBA" id="ARBA00022801"/>
    </source>
</evidence>
<dbReference type="EC" id="3.5.1.25" evidence="7"/>
<dbReference type="PANTHER" id="PTHR11113">
    <property type="entry name" value="N-ACETYLGLUCOSAMINE-6-PHOSPHATE DEACETYLASE"/>
    <property type="match status" value="1"/>
</dbReference>
<dbReference type="SUPFAM" id="SSF51338">
    <property type="entry name" value="Composite domain of metallo-dependent hydrolases"/>
    <property type="match status" value="1"/>
</dbReference>
<accession>A0ABV5IY13</accession>
<comment type="caution">
    <text evidence="7">The sequence shown here is derived from an EMBL/GenBank/DDBJ whole genome shotgun (WGS) entry which is preliminary data.</text>
</comment>
<dbReference type="InterPro" id="IPR011059">
    <property type="entry name" value="Metal-dep_hydrolase_composite"/>
</dbReference>
<protein>
    <submittedName>
        <fullName evidence="7">N-acetylglucosamine-6-phosphate deacetylase</fullName>
        <ecNumber evidence="7">3.5.1.25</ecNumber>
    </submittedName>
</protein>
<sequence length="404" mass="40832">MARYALTGARAVLPGEVREDLAVVVSGDRIEAVLPAAELVGVRRVDAGGAYLTPGLIDLHTHGAGGRGFDEGDAVAWTSVLAAQARFGVTAVQASLATAPPADLADRLALARTITEPDIANDPADGPPREGARLLGVHLEGPFLAPEQAGAHDPALLVPPSAEAVGALLAAGTPSMVTLAPELPGGIEAVRRFAAAGSVVAIGHSQAAGDVFAAAVAAGVTHLTHLWSGQSALTRRGPWRVPGLLEESLASDGLTAEVIADGRHLPPQLLRIAARCLPGRLCVVSDATPGAGLPDGSPYRLGALDCVVRDGVGMAPGGASFAGSTTGLGPMLGHLRRELGLGVPEVVAMATATPARVLGLRDQGALRAGCLADLALFDDDFGVRATVVGGRWLLDEDGLREGAA</sequence>
<gene>
    <name evidence="7" type="ORF">ACFFV7_50220</name>
</gene>
<dbReference type="PIRSF" id="PIRSF038994">
    <property type="entry name" value="NagA"/>
    <property type="match status" value="1"/>
</dbReference>
<evidence type="ECO:0000256" key="2">
    <source>
        <dbReference type="ARBA" id="ARBA00022723"/>
    </source>
</evidence>
<name>A0ABV5IY13_9ACTN</name>
<proteinExistence type="inferred from homology"/>
<keyword evidence="3 5" id="KW-0378">Hydrolase</keyword>
<dbReference type="RefSeq" id="WP_189648285.1">
    <property type="nucleotide sequence ID" value="NZ_BMRC01000006.1"/>
</dbReference>
<evidence type="ECO:0000256" key="4">
    <source>
        <dbReference type="ARBA" id="ARBA00023277"/>
    </source>
</evidence>
<keyword evidence="2" id="KW-0479">Metal-binding</keyword>
<keyword evidence="8" id="KW-1185">Reference proteome</keyword>
<evidence type="ECO:0000313" key="7">
    <source>
        <dbReference type="EMBL" id="MFB9209439.1"/>
    </source>
</evidence>
<evidence type="ECO:0000313" key="8">
    <source>
        <dbReference type="Proteomes" id="UP001589647"/>
    </source>
</evidence>
<evidence type="ECO:0000256" key="5">
    <source>
        <dbReference type="PIRNR" id="PIRNR038994"/>
    </source>
</evidence>
<organism evidence="7 8">
    <name type="scientific">Nonomuraea spiralis</name>
    <dbReference type="NCBI Taxonomy" id="46182"/>
    <lineage>
        <taxon>Bacteria</taxon>
        <taxon>Bacillati</taxon>
        <taxon>Actinomycetota</taxon>
        <taxon>Actinomycetes</taxon>
        <taxon>Streptosporangiales</taxon>
        <taxon>Streptosporangiaceae</taxon>
        <taxon>Nonomuraea</taxon>
    </lineage>
</organism>
<dbReference type="Proteomes" id="UP001589647">
    <property type="component" value="Unassembled WGS sequence"/>
</dbReference>
<reference evidence="7 8" key="1">
    <citation type="submission" date="2024-09" db="EMBL/GenBank/DDBJ databases">
        <authorList>
            <person name="Sun Q."/>
            <person name="Mori K."/>
        </authorList>
    </citation>
    <scope>NUCLEOTIDE SEQUENCE [LARGE SCALE GENOMIC DNA]</scope>
    <source>
        <strain evidence="7 8">CCM 3426</strain>
    </source>
</reference>
<dbReference type="Gene3D" id="2.30.40.10">
    <property type="entry name" value="Urease, subunit C, domain 1"/>
    <property type="match status" value="1"/>
</dbReference>
<dbReference type="GO" id="GO:0008448">
    <property type="term" value="F:N-acetylglucosamine-6-phosphate deacetylase activity"/>
    <property type="evidence" value="ECO:0007669"/>
    <property type="project" value="UniProtKB-EC"/>
</dbReference>
<dbReference type="Gene3D" id="3.20.20.140">
    <property type="entry name" value="Metal-dependent hydrolases"/>
    <property type="match status" value="1"/>
</dbReference>
<dbReference type="InterPro" id="IPR003764">
    <property type="entry name" value="GlcNAc_6-P_deAcase"/>
</dbReference>
<keyword evidence="4 5" id="KW-0119">Carbohydrate metabolism</keyword>
<evidence type="ECO:0000259" key="6">
    <source>
        <dbReference type="Pfam" id="PF01979"/>
    </source>
</evidence>
<dbReference type="PANTHER" id="PTHR11113:SF14">
    <property type="entry name" value="N-ACETYLGLUCOSAMINE-6-PHOSPHATE DEACETYLASE"/>
    <property type="match status" value="1"/>
</dbReference>
<dbReference type="Pfam" id="PF01979">
    <property type="entry name" value="Amidohydro_1"/>
    <property type="match status" value="1"/>
</dbReference>
<evidence type="ECO:0000256" key="1">
    <source>
        <dbReference type="ARBA" id="ARBA00010716"/>
    </source>
</evidence>
<dbReference type="InterPro" id="IPR032466">
    <property type="entry name" value="Metal_Hydrolase"/>
</dbReference>
<dbReference type="InterPro" id="IPR006680">
    <property type="entry name" value="Amidohydro-rel"/>
</dbReference>
<feature type="domain" description="Amidohydrolase-related" evidence="6">
    <location>
        <begin position="51"/>
        <end position="392"/>
    </location>
</feature>
<comment type="similarity">
    <text evidence="1 5">Belongs to the metallo-dependent hydrolases superfamily. NagA family.</text>
</comment>
<dbReference type="SUPFAM" id="SSF51556">
    <property type="entry name" value="Metallo-dependent hydrolases"/>
    <property type="match status" value="1"/>
</dbReference>
<dbReference type="EMBL" id="JBHMEI010000104">
    <property type="protein sequence ID" value="MFB9209439.1"/>
    <property type="molecule type" value="Genomic_DNA"/>
</dbReference>